<dbReference type="GO" id="GO:0030126">
    <property type="term" value="C:COPI vesicle coat"/>
    <property type="evidence" value="ECO:0007669"/>
    <property type="project" value="InterPro"/>
</dbReference>
<dbReference type="InterPro" id="IPR010714">
    <property type="entry name" value="Coatomer_asu_C"/>
</dbReference>
<dbReference type="Proteomes" id="UP000265520">
    <property type="component" value="Unassembled WGS sequence"/>
</dbReference>
<sequence length="77" mass="8162">MEDLELGPEANTPTASFGTQSSVFIPPTPGMPVSHIWMQKSSLAAEHAAAGNFDTAMSHSYLRAFSSAPIISLAVER</sequence>
<dbReference type="Pfam" id="PF06957">
    <property type="entry name" value="COPI_C"/>
    <property type="match status" value="1"/>
</dbReference>
<feature type="region of interest" description="Disordered" evidence="1">
    <location>
        <begin position="1"/>
        <end position="23"/>
    </location>
</feature>
<evidence type="ECO:0000313" key="3">
    <source>
        <dbReference type="EMBL" id="MCI41543.1"/>
    </source>
</evidence>
<feature type="domain" description="Coatomer alpha subunit C-terminal" evidence="2">
    <location>
        <begin position="1"/>
        <end position="58"/>
    </location>
</feature>
<feature type="non-terminal residue" evidence="3">
    <location>
        <position position="77"/>
    </location>
</feature>
<comment type="caution">
    <text evidence="3">The sequence shown here is derived from an EMBL/GenBank/DDBJ whole genome shotgun (WGS) entry which is preliminary data.</text>
</comment>
<organism evidence="3 4">
    <name type="scientific">Trifolium medium</name>
    <dbReference type="NCBI Taxonomy" id="97028"/>
    <lineage>
        <taxon>Eukaryota</taxon>
        <taxon>Viridiplantae</taxon>
        <taxon>Streptophyta</taxon>
        <taxon>Embryophyta</taxon>
        <taxon>Tracheophyta</taxon>
        <taxon>Spermatophyta</taxon>
        <taxon>Magnoliopsida</taxon>
        <taxon>eudicotyledons</taxon>
        <taxon>Gunneridae</taxon>
        <taxon>Pentapetalae</taxon>
        <taxon>rosids</taxon>
        <taxon>fabids</taxon>
        <taxon>Fabales</taxon>
        <taxon>Fabaceae</taxon>
        <taxon>Papilionoideae</taxon>
        <taxon>50 kb inversion clade</taxon>
        <taxon>NPAAA clade</taxon>
        <taxon>Hologalegina</taxon>
        <taxon>IRL clade</taxon>
        <taxon>Trifolieae</taxon>
        <taxon>Trifolium</taxon>
    </lineage>
</organism>
<reference evidence="3 4" key="1">
    <citation type="journal article" date="2018" name="Front. Plant Sci.">
        <title>Red Clover (Trifolium pratense) and Zigzag Clover (T. medium) - A Picture of Genomic Similarities and Differences.</title>
        <authorList>
            <person name="Dluhosova J."/>
            <person name="Istvanek J."/>
            <person name="Nedelnik J."/>
            <person name="Repkova J."/>
        </authorList>
    </citation>
    <scope>NUCLEOTIDE SEQUENCE [LARGE SCALE GENOMIC DNA]</scope>
    <source>
        <strain evidence="4">cv. 10/8</strain>
        <tissue evidence="3">Leaf</tissue>
    </source>
</reference>
<dbReference type="AlphaFoldDB" id="A0A392RY45"/>
<name>A0A392RY45_9FABA</name>
<dbReference type="GO" id="GO:0016192">
    <property type="term" value="P:vesicle-mediated transport"/>
    <property type="evidence" value="ECO:0007669"/>
    <property type="project" value="InterPro"/>
</dbReference>
<dbReference type="GO" id="GO:0005198">
    <property type="term" value="F:structural molecule activity"/>
    <property type="evidence" value="ECO:0007669"/>
    <property type="project" value="InterPro"/>
</dbReference>
<evidence type="ECO:0000259" key="2">
    <source>
        <dbReference type="Pfam" id="PF06957"/>
    </source>
</evidence>
<evidence type="ECO:0000256" key="1">
    <source>
        <dbReference type="SAM" id="MobiDB-lite"/>
    </source>
</evidence>
<protein>
    <submittedName>
        <fullName evidence="3">Coatomer subunit alpha-1-like</fullName>
    </submittedName>
</protein>
<feature type="compositionally biased region" description="Polar residues" evidence="1">
    <location>
        <begin position="11"/>
        <end position="23"/>
    </location>
</feature>
<accession>A0A392RY45</accession>
<evidence type="ECO:0000313" key="4">
    <source>
        <dbReference type="Proteomes" id="UP000265520"/>
    </source>
</evidence>
<dbReference type="GO" id="GO:0006886">
    <property type="term" value="P:intracellular protein transport"/>
    <property type="evidence" value="ECO:0007669"/>
    <property type="project" value="InterPro"/>
</dbReference>
<dbReference type="EMBL" id="LXQA010293496">
    <property type="protein sequence ID" value="MCI41543.1"/>
    <property type="molecule type" value="Genomic_DNA"/>
</dbReference>
<keyword evidence="4" id="KW-1185">Reference proteome</keyword>
<proteinExistence type="predicted"/>